<feature type="compositionally biased region" description="Basic and acidic residues" evidence="1">
    <location>
        <begin position="21"/>
        <end position="37"/>
    </location>
</feature>
<proteinExistence type="predicted"/>
<feature type="compositionally biased region" description="Acidic residues" evidence="1">
    <location>
        <begin position="1"/>
        <end position="11"/>
    </location>
</feature>
<organism evidence="3 4">
    <name type="scientific">Pseudo-nitzschia multistriata</name>
    <dbReference type="NCBI Taxonomy" id="183589"/>
    <lineage>
        <taxon>Eukaryota</taxon>
        <taxon>Sar</taxon>
        <taxon>Stramenopiles</taxon>
        <taxon>Ochrophyta</taxon>
        <taxon>Bacillariophyta</taxon>
        <taxon>Bacillariophyceae</taxon>
        <taxon>Bacillariophycidae</taxon>
        <taxon>Bacillariales</taxon>
        <taxon>Bacillariaceae</taxon>
        <taxon>Pseudo-nitzschia</taxon>
    </lineage>
</organism>
<evidence type="ECO:0000313" key="3">
    <source>
        <dbReference type="EMBL" id="VEU35995.1"/>
    </source>
</evidence>
<dbReference type="OrthoDB" id="47245at2759"/>
<keyword evidence="2" id="KW-1133">Transmembrane helix</keyword>
<feature type="region of interest" description="Disordered" evidence="1">
    <location>
        <begin position="1"/>
        <end position="49"/>
    </location>
</feature>
<keyword evidence="2" id="KW-0812">Transmembrane</keyword>
<gene>
    <name evidence="3" type="ORF">PSNMU_V1.4_AUG-EV-PASAV3_0027430</name>
</gene>
<dbReference type="EMBL" id="CAACVS010000074">
    <property type="protein sequence ID" value="VEU35995.1"/>
    <property type="molecule type" value="Genomic_DNA"/>
</dbReference>
<name>A0A448Z1W3_9STRA</name>
<keyword evidence="2" id="KW-0472">Membrane</keyword>
<evidence type="ECO:0000256" key="2">
    <source>
        <dbReference type="SAM" id="Phobius"/>
    </source>
</evidence>
<dbReference type="Proteomes" id="UP000291116">
    <property type="component" value="Unassembled WGS sequence"/>
</dbReference>
<evidence type="ECO:0000313" key="4">
    <source>
        <dbReference type="Proteomes" id="UP000291116"/>
    </source>
</evidence>
<keyword evidence="4" id="KW-1185">Reference proteome</keyword>
<reference evidence="3 4" key="1">
    <citation type="submission" date="2019-01" db="EMBL/GenBank/DDBJ databases">
        <authorList>
            <person name="Ferrante I. M."/>
        </authorList>
    </citation>
    <scope>NUCLEOTIDE SEQUENCE [LARGE SCALE GENOMIC DNA]</scope>
    <source>
        <strain evidence="3 4">B856</strain>
    </source>
</reference>
<feature type="transmembrane region" description="Helical" evidence="2">
    <location>
        <begin position="295"/>
        <end position="316"/>
    </location>
</feature>
<feature type="transmembrane region" description="Helical" evidence="2">
    <location>
        <begin position="67"/>
        <end position="88"/>
    </location>
</feature>
<feature type="transmembrane region" description="Helical" evidence="2">
    <location>
        <begin position="209"/>
        <end position="226"/>
    </location>
</feature>
<sequence>MPDIESMDDEEKNSSVEDVGAENRSEKKQVSTSHDDSVSGVEETETPKIPKKHAPKDCFSLLQNGSLWFGLLVPLLQICIYAMFLFGAKIGWLDSVSRKSTADLIFGNGPSAYLFEADYNDYAHIHRNVSGIDGINATLASEAIYFDENVPVSNIYLQVAKGLAMISYVLVPEAGIADLIKAIHQRPSGCSCVCSCFCNFDRFVSRLRFFHSWLAIWTVAVLIIASNEIMDVFLNFAAMNFASDIDEKAFELAQKGVFGEKLKKEAKSIADGEAEPEEQKEVKAHRTGMALVGTFFSLMFLLDASPVTLMGVLRVLPPYPIFMEE</sequence>
<dbReference type="AlphaFoldDB" id="A0A448Z1W3"/>
<accession>A0A448Z1W3</accession>
<evidence type="ECO:0000256" key="1">
    <source>
        <dbReference type="SAM" id="MobiDB-lite"/>
    </source>
</evidence>
<protein>
    <submittedName>
        <fullName evidence="3">Uncharacterized protein</fullName>
    </submittedName>
</protein>